<keyword evidence="7" id="KW-0966">Cell projection</keyword>
<dbReference type="Gene3D" id="1.20.1330.10">
    <property type="entry name" value="f41 fragment of flagellin, N-terminal domain"/>
    <property type="match status" value="1"/>
</dbReference>
<evidence type="ECO:0000259" key="5">
    <source>
        <dbReference type="Pfam" id="PF00669"/>
    </source>
</evidence>
<keyword evidence="3 4" id="KW-0975">Bacterial flagellum</keyword>
<dbReference type="STRING" id="207949.RED65_06563"/>
<evidence type="ECO:0000256" key="4">
    <source>
        <dbReference type="RuleBase" id="RU362073"/>
    </source>
</evidence>
<evidence type="ECO:0000313" key="8">
    <source>
        <dbReference type="Proteomes" id="UP000004263"/>
    </source>
</evidence>
<keyword evidence="7" id="KW-0282">Flagellum</keyword>
<dbReference type="PANTHER" id="PTHR42792:SF2">
    <property type="entry name" value="FLAGELLIN"/>
    <property type="match status" value="1"/>
</dbReference>
<name>Q1N2Y3_9GAMM</name>
<dbReference type="Proteomes" id="UP000004263">
    <property type="component" value="Unassembled WGS sequence"/>
</dbReference>
<dbReference type="Gene3D" id="3.30.70.2120">
    <property type="match status" value="2"/>
</dbReference>
<dbReference type="SUPFAM" id="SSF64518">
    <property type="entry name" value="Phase 1 flagellin"/>
    <property type="match status" value="2"/>
</dbReference>
<dbReference type="InterPro" id="IPR042187">
    <property type="entry name" value="Flagellin_C_sub2"/>
</dbReference>
<dbReference type="GO" id="GO:0005576">
    <property type="term" value="C:extracellular region"/>
    <property type="evidence" value="ECO:0007669"/>
    <property type="project" value="UniProtKB-SubCell"/>
</dbReference>
<dbReference type="Pfam" id="PF00669">
    <property type="entry name" value="Flagellin_N"/>
    <property type="match status" value="1"/>
</dbReference>
<comment type="function">
    <text evidence="4">Flagellin is the subunit protein which polymerizes to form the filaments of bacterial flagella.</text>
</comment>
<dbReference type="PRINTS" id="PR00207">
    <property type="entry name" value="FLAGELLIN"/>
</dbReference>
<dbReference type="GO" id="GO:0005198">
    <property type="term" value="F:structural molecule activity"/>
    <property type="evidence" value="ECO:0007669"/>
    <property type="project" value="UniProtKB-UniRule"/>
</dbReference>
<dbReference type="Gene3D" id="6.10.280.190">
    <property type="match status" value="1"/>
</dbReference>
<dbReference type="InterPro" id="IPR001492">
    <property type="entry name" value="Flagellin"/>
</dbReference>
<keyword evidence="8" id="KW-1185">Reference proteome</keyword>
<dbReference type="RefSeq" id="WP_007016137.1">
    <property type="nucleotide sequence ID" value="NZ_AAQH01000006.1"/>
</dbReference>
<dbReference type="OrthoDB" id="9796789at2"/>
<dbReference type="Pfam" id="PF00700">
    <property type="entry name" value="Flagellin_C"/>
    <property type="match status" value="1"/>
</dbReference>
<dbReference type="PANTHER" id="PTHR42792">
    <property type="entry name" value="FLAGELLIN"/>
    <property type="match status" value="1"/>
</dbReference>
<reference evidence="7 8" key="1">
    <citation type="submission" date="2006-03" db="EMBL/GenBank/DDBJ databases">
        <authorList>
            <person name="Pinhassi J."/>
            <person name="Pedros-Alio C."/>
            <person name="Ferriera S."/>
            <person name="Johnson J."/>
            <person name="Kravitz S."/>
            <person name="Halpern A."/>
            <person name="Remington K."/>
            <person name="Beeson K."/>
            <person name="Tran B."/>
            <person name="Rogers Y.-H."/>
            <person name="Friedman R."/>
            <person name="Venter J.C."/>
        </authorList>
    </citation>
    <scope>NUCLEOTIDE SEQUENCE [LARGE SCALE GENOMIC DNA]</scope>
    <source>
        <strain evidence="7 8">RED65</strain>
    </source>
</reference>
<evidence type="ECO:0000256" key="1">
    <source>
        <dbReference type="ARBA" id="ARBA00005709"/>
    </source>
</evidence>
<keyword evidence="7" id="KW-0969">Cilium</keyword>
<evidence type="ECO:0000259" key="6">
    <source>
        <dbReference type="Pfam" id="PF00700"/>
    </source>
</evidence>
<dbReference type="Gene3D" id="6.10.10.10">
    <property type="entry name" value="Flagellar export chaperone, C-terminal domain"/>
    <property type="match status" value="1"/>
</dbReference>
<comment type="subcellular location">
    <subcellularLocation>
        <location evidence="4">Secreted</location>
    </subcellularLocation>
    <subcellularLocation>
        <location evidence="4">Bacterial flagellum</location>
    </subcellularLocation>
</comment>
<keyword evidence="2 4" id="KW-0964">Secreted</keyword>
<sequence>MPQIINTNIASLNAQRNLDKSQSANQTALQRLSSGLRINSAKDDAAGLAISTRFNSQIRGLNVAQRNAGDGISLAQTAEGALGSMNDNLQRIRELAVQSANATNSDVDREALQAEVSQLVSEISRTADETAFNGRKLLDGSFAATFQIGANAGQTLDVSIAELTADKLGASDAVGISSQGSDNALANGDLILNGVAIQPSQASDDTSSTDNAAASAIAKVAAINRAYDETGVKAVVNENQVSGSEMTGSATTGSITLNGVSIDLTTTSSTSQTRAGVVEAINAVSDQTGVVAINNDTDAGGVSLVAADGRNVELAFGGSLSASSTGLAAAGTYEGSFTLVADGDVKEIKIEGGDGTGNGDLANAGLVGGTYSTTQAQLATNSFSEVDGVDLSSTFGGTSGIGTLGLGFANTAANTAGSFNMSTAAGSEIITVSAGGQSVNIGGTASDLSLLGTSGNTTGFGADVLAEALSSIDGIEAGAETKFELSIATAVGAGSSSQIDIYAGGTTNGELVSSITLTTSSDLESIAAQINASGGSLVAEYDSVGATLTITETQGRTLKAVDTGGTLEVDIAAVAETGTTGTAFTSSSTGVVVVGYINETNVSDESITSISLSTNKAQGDGTATSAFTTGLVSGVFTTTGYQTSGNATGTTSGLTETVTPSLTGLTDGDLSINGVNISAADPLDDKASATVASDGTNIQTSTKLASAISVAEAINSVAAETGVTAVINETRVVGGDENTETATSSYQAGDSGKIYINGVDIGIVSIVDDGSGGVDRDASRAAAIEAINAKTGQTGVMAEDNGSSITLTAEDGRNISVAIDNDEANNVGTGIGFGRLLGLDAESVDGIGEADIGSATNLNTTGTRGIATEGATYETTYGTLTLQSAKQIEIGIASDGADELAAMGLTEGKFGGGENGQFLTEIDISTFEGATAALTAIDNAIGAIASQRADLGAIQNRIESTVSNLAVTSENLTAANSRIADADFAAETAELSRTQVLQQAGISILAQANQAPQQVLSLLG</sequence>
<feature type="domain" description="Flagellin N-terminal" evidence="5">
    <location>
        <begin position="5"/>
        <end position="142"/>
    </location>
</feature>
<evidence type="ECO:0000313" key="7">
    <source>
        <dbReference type="EMBL" id="EAT12536.1"/>
    </source>
</evidence>
<dbReference type="EMBL" id="AAQH01000006">
    <property type="protein sequence ID" value="EAT12536.1"/>
    <property type="molecule type" value="Genomic_DNA"/>
</dbReference>
<feature type="domain" description="Flagellin C-terminal" evidence="6">
    <location>
        <begin position="934"/>
        <end position="1019"/>
    </location>
</feature>
<comment type="caution">
    <text evidence="7">The sequence shown here is derived from an EMBL/GenBank/DDBJ whole genome shotgun (WGS) entry which is preliminary data.</text>
</comment>
<comment type="similarity">
    <text evidence="1 4">Belongs to the bacterial flagellin family.</text>
</comment>
<dbReference type="HOGENOM" id="CLU_011142_7_0_6"/>
<proteinExistence type="inferred from homology"/>
<protein>
    <recommendedName>
        <fullName evidence="4">Flagellin</fullName>
    </recommendedName>
</protein>
<dbReference type="InterPro" id="IPR046358">
    <property type="entry name" value="Flagellin_C"/>
</dbReference>
<dbReference type="AlphaFoldDB" id="Q1N2Y3"/>
<evidence type="ECO:0000256" key="3">
    <source>
        <dbReference type="ARBA" id="ARBA00023143"/>
    </source>
</evidence>
<evidence type="ECO:0000256" key="2">
    <source>
        <dbReference type="ARBA" id="ARBA00022525"/>
    </source>
</evidence>
<dbReference type="InterPro" id="IPR001029">
    <property type="entry name" value="Flagellin_N"/>
</dbReference>
<dbReference type="GO" id="GO:0009288">
    <property type="term" value="C:bacterial-type flagellum"/>
    <property type="evidence" value="ECO:0007669"/>
    <property type="project" value="UniProtKB-SubCell"/>
</dbReference>
<accession>Q1N2Y3</accession>
<organism evidence="7 8">
    <name type="scientific">Bermanella marisrubri</name>
    <dbReference type="NCBI Taxonomy" id="207949"/>
    <lineage>
        <taxon>Bacteria</taxon>
        <taxon>Pseudomonadati</taxon>
        <taxon>Pseudomonadota</taxon>
        <taxon>Gammaproteobacteria</taxon>
        <taxon>Oceanospirillales</taxon>
        <taxon>Oceanospirillaceae</taxon>
        <taxon>Bermanella</taxon>
    </lineage>
</organism>
<gene>
    <name evidence="7" type="ORF">RED65_06563</name>
</gene>